<dbReference type="Proteomes" id="UP000199309">
    <property type="component" value="Unassembled WGS sequence"/>
</dbReference>
<proteinExistence type="predicted"/>
<dbReference type="Pfam" id="PF11209">
    <property type="entry name" value="LmeA"/>
    <property type="match status" value="1"/>
</dbReference>
<dbReference type="STRING" id="349095.SAMN05660299_02076"/>
<evidence type="ECO:0000313" key="3">
    <source>
        <dbReference type="Proteomes" id="UP000199309"/>
    </source>
</evidence>
<sequence length="227" mass="25063">MKKLIIFLICVGSFAYGANQYAPQLAEEGLYHSLQNSMQLRRSDVKVTAQPGIKILTGSMDHVQIHGQDVQVGSIKLTSFDCNLQGVHFSPQASLMDGKLSIMRAESGDMTASIRSEDLRSFLIDKVDNLSNVKVVFDDDTAYVTGTMSLGGIIEAKASIRGHFGMQENKLMFIPTNVSVEGMGMAYKMKSPSVEIYDFSNFPLGILPDTVTMQHDMLTIHGRVRNY</sequence>
<evidence type="ECO:0000256" key="1">
    <source>
        <dbReference type="SAM" id="SignalP"/>
    </source>
</evidence>
<accession>A0A1G9YH50</accession>
<gene>
    <name evidence="2" type="ORF">SAMN05660299_02076</name>
</gene>
<dbReference type="AlphaFoldDB" id="A0A1G9YH50"/>
<keyword evidence="1" id="KW-0732">Signal</keyword>
<organism evidence="2 3">
    <name type="scientific">Megasphaera paucivorans</name>
    <dbReference type="NCBI Taxonomy" id="349095"/>
    <lineage>
        <taxon>Bacteria</taxon>
        <taxon>Bacillati</taxon>
        <taxon>Bacillota</taxon>
        <taxon>Negativicutes</taxon>
        <taxon>Veillonellales</taxon>
        <taxon>Veillonellaceae</taxon>
        <taxon>Megasphaera</taxon>
    </lineage>
</organism>
<reference evidence="2 3" key="1">
    <citation type="submission" date="2016-10" db="EMBL/GenBank/DDBJ databases">
        <authorList>
            <person name="de Groot N.N."/>
        </authorList>
    </citation>
    <scope>NUCLEOTIDE SEQUENCE [LARGE SCALE GENOMIC DNA]</scope>
    <source>
        <strain evidence="2 3">DSM 16981</strain>
    </source>
</reference>
<dbReference type="OrthoDB" id="1623813at2"/>
<feature type="signal peptide" evidence="1">
    <location>
        <begin position="1"/>
        <end position="17"/>
    </location>
</feature>
<evidence type="ECO:0000313" key="2">
    <source>
        <dbReference type="EMBL" id="SDN08529.1"/>
    </source>
</evidence>
<dbReference type="EMBL" id="FNHQ01000023">
    <property type="protein sequence ID" value="SDN08529.1"/>
    <property type="molecule type" value="Genomic_DNA"/>
</dbReference>
<dbReference type="InterPro" id="IPR021373">
    <property type="entry name" value="DUF2993"/>
</dbReference>
<feature type="chain" id="PRO_5039254518" evidence="1">
    <location>
        <begin position="18"/>
        <end position="227"/>
    </location>
</feature>
<keyword evidence="3" id="KW-1185">Reference proteome</keyword>
<dbReference type="RefSeq" id="WP_091651510.1">
    <property type="nucleotide sequence ID" value="NZ_FNHQ01000023.1"/>
</dbReference>
<name>A0A1G9YH50_9FIRM</name>
<protein>
    <submittedName>
        <fullName evidence="2">Uncharacterized protein</fullName>
    </submittedName>
</protein>